<feature type="compositionally biased region" description="Basic residues" evidence="1">
    <location>
        <begin position="361"/>
        <end position="378"/>
    </location>
</feature>
<feature type="region of interest" description="Disordered" evidence="1">
    <location>
        <begin position="171"/>
        <end position="235"/>
    </location>
</feature>
<organism evidence="3 4">
    <name type="scientific">Frankliniella occidentalis</name>
    <name type="common">Western flower thrips</name>
    <name type="synonym">Euthrips occidentalis</name>
    <dbReference type="NCBI Taxonomy" id="133901"/>
    <lineage>
        <taxon>Eukaryota</taxon>
        <taxon>Metazoa</taxon>
        <taxon>Ecdysozoa</taxon>
        <taxon>Arthropoda</taxon>
        <taxon>Hexapoda</taxon>
        <taxon>Insecta</taxon>
        <taxon>Pterygota</taxon>
        <taxon>Neoptera</taxon>
        <taxon>Paraneoptera</taxon>
        <taxon>Thysanoptera</taxon>
        <taxon>Terebrantia</taxon>
        <taxon>Thripoidea</taxon>
        <taxon>Thripidae</taxon>
        <taxon>Frankliniella</taxon>
    </lineage>
</organism>
<keyword evidence="3" id="KW-1185">Reference proteome</keyword>
<gene>
    <name evidence="4" type="primary">LOC113202529</name>
</gene>
<feature type="compositionally biased region" description="Acidic residues" evidence="1">
    <location>
        <begin position="177"/>
        <end position="193"/>
    </location>
</feature>
<dbReference type="OrthoDB" id="7696636at2759"/>
<feature type="compositionally biased region" description="Basic and acidic residues" evidence="1">
    <location>
        <begin position="384"/>
        <end position="403"/>
    </location>
</feature>
<feature type="compositionally biased region" description="Low complexity" evidence="1">
    <location>
        <begin position="219"/>
        <end position="235"/>
    </location>
</feature>
<keyword evidence="2" id="KW-0812">Transmembrane</keyword>
<feature type="compositionally biased region" description="Pro residues" evidence="1">
    <location>
        <begin position="207"/>
        <end position="218"/>
    </location>
</feature>
<name>A0A6J1S185_FRAOC</name>
<evidence type="ECO:0000256" key="2">
    <source>
        <dbReference type="SAM" id="Phobius"/>
    </source>
</evidence>
<evidence type="ECO:0000313" key="4">
    <source>
        <dbReference type="RefSeq" id="XP_026272576.1"/>
    </source>
</evidence>
<feature type="region of interest" description="Disordered" evidence="1">
    <location>
        <begin position="101"/>
        <end position="137"/>
    </location>
</feature>
<dbReference type="KEGG" id="foc:113202529"/>
<keyword evidence="2" id="KW-0472">Membrane</keyword>
<evidence type="ECO:0000256" key="1">
    <source>
        <dbReference type="SAM" id="MobiDB-lite"/>
    </source>
</evidence>
<dbReference type="Proteomes" id="UP000504606">
    <property type="component" value="Unplaced"/>
</dbReference>
<evidence type="ECO:0000313" key="3">
    <source>
        <dbReference type="Proteomes" id="UP000504606"/>
    </source>
</evidence>
<sequence>MYKTVREGDASLQYTILPQREVHEDVHQDAMAPRHVKRRGRWCCGPCGLRTRPLLLMSAVVALGGCAFFVALLLPAYASAPDLETAVRCMFTLGGAGQRASVNPNVHHPPQQAGPHSRHPESPAVPEDDDEDSEDYPGQGQVVAMVSAPELPPAAPPAPAAVRLLPTAAPFVPNALPDDEEDDDDDEDDDSSDSGEAKTPRRRGLAVPPPPPGLPPSLLPQRQPPGVDSKLPPLMLDPMMMGDAPHIPAHRKTNNGLYTNEDDLDHNIIDLTRSRQRASHASTRIFVEALLPSIDGEGDARPGEPAAPQRRSWMASASLFNWKDWEESVVKKMAFGAGIVVGLCVSLGLLVFVRRRRASRQHGLHHQGHHLHHHHHPGTRTSSLRRESKVDEVRGVDTTRDLLDASEEEA</sequence>
<dbReference type="GeneID" id="113202529"/>
<feature type="region of interest" description="Disordered" evidence="1">
    <location>
        <begin position="361"/>
        <end position="410"/>
    </location>
</feature>
<dbReference type="AlphaFoldDB" id="A0A6J1S185"/>
<feature type="transmembrane region" description="Helical" evidence="2">
    <location>
        <begin position="333"/>
        <end position="353"/>
    </location>
</feature>
<keyword evidence="2" id="KW-1133">Transmembrane helix</keyword>
<feature type="transmembrane region" description="Helical" evidence="2">
    <location>
        <begin position="54"/>
        <end position="78"/>
    </location>
</feature>
<accession>A0A6J1S185</accession>
<dbReference type="RefSeq" id="XP_026272576.1">
    <property type="nucleotide sequence ID" value="XM_026416791.2"/>
</dbReference>
<reference evidence="4" key="1">
    <citation type="submission" date="2025-08" db="UniProtKB">
        <authorList>
            <consortium name="RefSeq"/>
        </authorList>
    </citation>
    <scope>IDENTIFICATION</scope>
    <source>
        <tissue evidence="4">Whole organism</tissue>
    </source>
</reference>
<protein>
    <submittedName>
        <fullName evidence="4">Uncharacterized protein LOC113202529</fullName>
    </submittedName>
</protein>
<proteinExistence type="predicted"/>
<feature type="compositionally biased region" description="Acidic residues" evidence="1">
    <location>
        <begin position="126"/>
        <end position="135"/>
    </location>
</feature>